<dbReference type="PANTHER" id="PTHR24394:SF48">
    <property type="entry name" value="ZINC FINGER PROTEIN 771"/>
    <property type="match status" value="1"/>
</dbReference>
<feature type="domain" description="C2H2-type" evidence="12">
    <location>
        <begin position="274"/>
        <end position="301"/>
    </location>
</feature>
<evidence type="ECO:0000256" key="5">
    <source>
        <dbReference type="ARBA" id="ARBA00022771"/>
    </source>
</evidence>
<keyword evidence="14" id="KW-1185">Reference proteome</keyword>
<evidence type="ECO:0000313" key="13">
    <source>
        <dbReference type="EMBL" id="KAL3281107.1"/>
    </source>
</evidence>
<evidence type="ECO:0000256" key="8">
    <source>
        <dbReference type="ARBA" id="ARBA00023125"/>
    </source>
</evidence>
<dbReference type="FunFam" id="3.30.160.60:FF:001253">
    <property type="entry name" value="Zinc finger protein 408"/>
    <property type="match status" value="1"/>
</dbReference>
<evidence type="ECO:0000256" key="11">
    <source>
        <dbReference type="PROSITE-ProRule" id="PRU00042"/>
    </source>
</evidence>
<dbReference type="InterPro" id="IPR036236">
    <property type="entry name" value="Znf_C2H2_sf"/>
</dbReference>
<keyword evidence="8" id="KW-0238">DNA-binding</keyword>
<dbReference type="FunFam" id="3.30.160.60:FF:001573">
    <property type="entry name" value="Zinc finger protein 407"/>
    <property type="match status" value="1"/>
</dbReference>
<dbReference type="Gene3D" id="3.30.160.60">
    <property type="entry name" value="Classic Zinc Finger"/>
    <property type="match status" value="6"/>
</dbReference>
<dbReference type="GO" id="GO:0003677">
    <property type="term" value="F:DNA binding"/>
    <property type="evidence" value="ECO:0007669"/>
    <property type="project" value="UniProtKB-KW"/>
</dbReference>
<evidence type="ECO:0000256" key="4">
    <source>
        <dbReference type="ARBA" id="ARBA00022737"/>
    </source>
</evidence>
<keyword evidence="7" id="KW-0805">Transcription regulation</keyword>
<dbReference type="PROSITE" id="PS50157">
    <property type="entry name" value="ZINC_FINGER_C2H2_2"/>
    <property type="match status" value="6"/>
</dbReference>
<dbReference type="PANTHER" id="PTHR24394">
    <property type="entry name" value="ZINC FINGER PROTEIN"/>
    <property type="match status" value="1"/>
</dbReference>
<comment type="subcellular location">
    <subcellularLocation>
        <location evidence="2">Nucleus</location>
    </subcellularLocation>
</comment>
<feature type="domain" description="C2H2-type" evidence="12">
    <location>
        <begin position="142"/>
        <end position="171"/>
    </location>
</feature>
<evidence type="ECO:0000256" key="3">
    <source>
        <dbReference type="ARBA" id="ARBA00022723"/>
    </source>
</evidence>
<dbReference type="SMART" id="SM00355">
    <property type="entry name" value="ZnF_C2H2"/>
    <property type="match status" value="8"/>
</dbReference>
<sequence>MNWLCAKFKYSSSLDFKNNSVSTSNIFINAIPHNCEKLVLYQFDIMEVEALLPCPLCNLPHFKDVHTLRSKLINVATTQLRCPVCKEYIMGLDKLTIHLFSHMNENLLEKNEEVIQIPQIQVDTNELQQLNKSQSASRELDLVCDICNFTFTDRTILELHEKLLHHSNPDKNTGASSFHCHLCSKTFKMRGSLIVHLRVAHYGFSSDNSKLRKTPNISSQVYKNVEEGSWEHSNFSLPKVIDNKQWECDVCSKMFTTKYFLKKHKRLHTGEMPYTCTQCNKSFTFQQSYHKHMLYHSSEKPHTCNECGRSFKELSTLQNHIRIHSGERPFACETCGKRFRQRVSYLVHRRIHTGVMPYDCKTCGKKFRYKVSQRSHKCVPENSVANGDDNEDKSPNMSSVCLINNDNIPMKDIRCVLSVDHDGRVSFIRKNDDLEEKEGEKVRLNVDSSQELMSNIYSKNDGNENHTFGTINSSPDLYSMILSPLLPEVESLCLSNSTETSTAQHESNCQSTNNTNRNLFSNTNFLQRDWHE</sequence>
<evidence type="ECO:0000256" key="9">
    <source>
        <dbReference type="ARBA" id="ARBA00023163"/>
    </source>
</evidence>
<evidence type="ECO:0000313" key="14">
    <source>
        <dbReference type="Proteomes" id="UP001516400"/>
    </source>
</evidence>
<evidence type="ECO:0000256" key="10">
    <source>
        <dbReference type="ARBA" id="ARBA00023242"/>
    </source>
</evidence>
<feature type="domain" description="C2H2-type" evidence="12">
    <location>
        <begin position="178"/>
        <end position="206"/>
    </location>
</feature>
<dbReference type="EMBL" id="JABFTP020000144">
    <property type="protein sequence ID" value="KAL3281107.1"/>
    <property type="molecule type" value="Genomic_DNA"/>
</dbReference>
<reference evidence="13 14" key="1">
    <citation type="journal article" date="2021" name="BMC Biol.">
        <title>Horizontally acquired antibacterial genes associated with adaptive radiation of ladybird beetles.</title>
        <authorList>
            <person name="Li H.S."/>
            <person name="Tang X.F."/>
            <person name="Huang Y.H."/>
            <person name="Xu Z.Y."/>
            <person name="Chen M.L."/>
            <person name="Du X.Y."/>
            <person name="Qiu B.Y."/>
            <person name="Chen P.T."/>
            <person name="Zhang W."/>
            <person name="Slipinski A."/>
            <person name="Escalona H.E."/>
            <person name="Waterhouse R.M."/>
            <person name="Zwick A."/>
            <person name="Pang H."/>
        </authorList>
    </citation>
    <scope>NUCLEOTIDE SEQUENCE [LARGE SCALE GENOMIC DNA]</scope>
    <source>
        <strain evidence="13">SYSU2018</strain>
    </source>
</reference>
<dbReference type="Pfam" id="PF00096">
    <property type="entry name" value="zf-C2H2"/>
    <property type="match status" value="5"/>
</dbReference>
<keyword evidence="10" id="KW-0539">Nucleus</keyword>
<dbReference type="Proteomes" id="UP001516400">
    <property type="component" value="Unassembled WGS sequence"/>
</dbReference>
<evidence type="ECO:0000256" key="1">
    <source>
        <dbReference type="ARBA" id="ARBA00003767"/>
    </source>
</evidence>
<keyword evidence="6" id="KW-0862">Zinc</keyword>
<feature type="domain" description="C2H2-type" evidence="12">
    <location>
        <begin position="246"/>
        <end position="273"/>
    </location>
</feature>
<protein>
    <recommendedName>
        <fullName evidence="12">C2H2-type domain-containing protein</fullName>
    </recommendedName>
</protein>
<feature type="domain" description="C2H2-type" evidence="12">
    <location>
        <begin position="330"/>
        <end position="357"/>
    </location>
</feature>
<name>A0ABD2NQU6_9CUCU</name>
<comment type="caution">
    <text evidence="13">The sequence shown here is derived from an EMBL/GenBank/DDBJ whole genome shotgun (WGS) entry which is preliminary data.</text>
</comment>
<dbReference type="GO" id="GO:0008270">
    <property type="term" value="F:zinc ion binding"/>
    <property type="evidence" value="ECO:0007669"/>
    <property type="project" value="UniProtKB-KW"/>
</dbReference>
<dbReference type="FunFam" id="3.30.160.60:FF:000097">
    <property type="entry name" value="Zinc finger protein"/>
    <property type="match status" value="1"/>
</dbReference>
<feature type="domain" description="C2H2-type" evidence="12">
    <location>
        <begin position="302"/>
        <end position="329"/>
    </location>
</feature>
<accession>A0ABD2NQU6</accession>
<keyword evidence="3" id="KW-0479">Metal-binding</keyword>
<dbReference type="AlphaFoldDB" id="A0ABD2NQU6"/>
<comment type="function">
    <text evidence="1">May be involved in transcriptional regulation.</text>
</comment>
<gene>
    <name evidence="13" type="ORF">HHI36_004330</name>
</gene>
<dbReference type="SUPFAM" id="SSF57667">
    <property type="entry name" value="beta-beta-alpha zinc fingers"/>
    <property type="match status" value="4"/>
</dbReference>
<proteinExistence type="predicted"/>
<dbReference type="PROSITE" id="PS00028">
    <property type="entry name" value="ZINC_FINGER_C2H2_1"/>
    <property type="match status" value="7"/>
</dbReference>
<dbReference type="GO" id="GO:0005634">
    <property type="term" value="C:nucleus"/>
    <property type="evidence" value="ECO:0007669"/>
    <property type="project" value="UniProtKB-SubCell"/>
</dbReference>
<evidence type="ECO:0000259" key="12">
    <source>
        <dbReference type="PROSITE" id="PS50157"/>
    </source>
</evidence>
<dbReference type="Pfam" id="PF12874">
    <property type="entry name" value="zf-met"/>
    <property type="match status" value="1"/>
</dbReference>
<evidence type="ECO:0000256" key="6">
    <source>
        <dbReference type="ARBA" id="ARBA00022833"/>
    </source>
</evidence>
<organism evidence="13 14">
    <name type="scientific">Cryptolaemus montrouzieri</name>
    <dbReference type="NCBI Taxonomy" id="559131"/>
    <lineage>
        <taxon>Eukaryota</taxon>
        <taxon>Metazoa</taxon>
        <taxon>Ecdysozoa</taxon>
        <taxon>Arthropoda</taxon>
        <taxon>Hexapoda</taxon>
        <taxon>Insecta</taxon>
        <taxon>Pterygota</taxon>
        <taxon>Neoptera</taxon>
        <taxon>Endopterygota</taxon>
        <taxon>Coleoptera</taxon>
        <taxon>Polyphaga</taxon>
        <taxon>Cucujiformia</taxon>
        <taxon>Coccinelloidea</taxon>
        <taxon>Coccinellidae</taxon>
        <taxon>Scymninae</taxon>
        <taxon>Scymnini</taxon>
        <taxon>Cryptolaemus</taxon>
    </lineage>
</organism>
<dbReference type="InterPro" id="IPR013087">
    <property type="entry name" value="Znf_C2H2_type"/>
</dbReference>
<keyword evidence="9" id="KW-0804">Transcription</keyword>
<keyword evidence="4" id="KW-0677">Repeat</keyword>
<keyword evidence="5 11" id="KW-0863">Zinc-finger</keyword>
<evidence type="ECO:0000256" key="7">
    <source>
        <dbReference type="ARBA" id="ARBA00023015"/>
    </source>
</evidence>
<evidence type="ECO:0000256" key="2">
    <source>
        <dbReference type="ARBA" id="ARBA00004123"/>
    </source>
</evidence>
<dbReference type="FunFam" id="3.30.160.60:FF:000925">
    <property type="entry name" value="Zinc finger protein 668"/>
    <property type="match status" value="1"/>
</dbReference>